<evidence type="ECO:0000313" key="2">
    <source>
        <dbReference type="Proteomes" id="UP001497516"/>
    </source>
</evidence>
<dbReference type="AlphaFoldDB" id="A0AAV2E4X2"/>
<protein>
    <submittedName>
        <fullName evidence="1">Uncharacterized protein</fullName>
    </submittedName>
</protein>
<gene>
    <name evidence="1" type="ORF">LTRI10_LOCUS22222</name>
</gene>
<evidence type="ECO:0000313" key="1">
    <source>
        <dbReference type="EMBL" id="CAL1380803.1"/>
    </source>
</evidence>
<dbReference type="Proteomes" id="UP001497516">
    <property type="component" value="Chromosome 4"/>
</dbReference>
<keyword evidence="2" id="KW-1185">Reference proteome</keyword>
<dbReference type="EMBL" id="OZ034817">
    <property type="protein sequence ID" value="CAL1380803.1"/>
    <property type="molecule type" value="Genomic_DNA"/>
</dbReference>
<proteinExistence type="predicted"/>
<sequence length="121" mass="13392">MPIPRTCQRLTYDCAWDPDVTTPREARRRFLRLFGLVHALSFHVRVACAALEVLAPVRLHSVALESFALNLAGIFALDRAGGLRSRCVLTALAAFGVVSVRSSGAARSESHAQHIHKLYRR</sequence>
<organism evidence="1 2">
    <name type="scientific">Linum trigynum</name>
    <dbReference type="NCBI Taxonomy" id="586398"/>
    <lineage>
        <taxon>Eukaryota</taxon>
        <taxon>Viridiplantae</taxon>
        <taxon>Streptophyta</taxon>
        <taxon>Embryophyta</taxon>
        <taxon>Tracheophyta</taxon>
        <taxon>Spermatophyta</taxon>
        <taxon>Magnoliopsida</taxon>
        <taxon>eudicotyledons</taxon>
        <taxon>Gunneridae</taxon>
        <taxon>Pentapetalae</taxon>
        <taxon>rosids</taxon>
        <taxon>fabids</taxon>
        <taxon>Malpighiales</taxon>
        <taxon>Linaceae</taxon>
        <taxon>Linum</taxon>
    </lineage>
</organism>
<accession>A0AAV2E4X2</accession>
<reference evidence="1 2" key="1">
    <citation type="submission" date="2024-04" db="EMBL/GenBank/DDBJ databases">
        <authorList>
            <person name="Fracassetti M."/>
        </authorList>
    </citation>
    <scope>NUCLEOTIDE SEQUENCE [LARGE SCALE GENOMIC DNA]</scope>
</reference>
<name>A0AAV2E4X2_9ROSI</name>